<dbReference type="PANTHER" id="PTHR34477:SF1">
    <property type="entry name" value="UPF0213 PROTEIN YHBQ"/>
    <property type="match status" value="1"/>
</dbReference>
<dbReference type="AlphaFoldDB" id="A0A8J3GT53"/>
<reference evidence="4" key="1">
    <citation type="journal article" date="2014" name="Int. J. Syst. Evol. Microbiol.">
        <title>Complete genome sequence of Corynebacterium casei LMG S-19264T (=DSM 44701T), isolated from a smear-ripened cheese.</title>
        <authorList>
            <consortium name="US DOE Joint Genome Institute (JGI-PGF)"/>
            <person name="Walter F."/>
            <person name="Albersmeier A."/>
            <person name="Kalinowski J."/>
            <person name="Ruckert C."/>
        </authorList>
    </citation>
    <scope>NUCLEOTIDE SEQUENCE</scope>
    <source>
        <strain evidence="4">CGMCC 1.16548</strain>
    </source>
</reference>
<dbReference type="InterPro" id="IPR035901">
    <property type="entry name" value="GIY-YIG_endonuc_sf"/>
</dbReference>
<evidence type="ECO:0000313" key="5">
    <source>
        <dbReference type="Proteomes" id="UP000617531"/>
    </source>
</evidence>
<accession>A0A8J3GT53</accession>
<name>A0A8J3GT53_9MICO</name>
<dbReference type="SUPFAM" id="SSF82771">
    <property type="entry name" value="GIY-YIG endonuclease"/>
    <property type="match status" value="1"/>
</dbReference>
<organism evidence="4 5">
    <name type="scientific">Pseudolysinimonas yzui</name>
    <dbReference type="NCBI Taxonomy" id="2708254"/>
    <lineage>
        <taxon>Bacteria</taxon>
        <taxon>Bacillati</taxon>
        <taxon>Actinomycetota</taxon>
        <taxon>Actinomycetes</taxon>
        <taxon>Micrococcales</taxon>
        <taxon>Microbacteriaceae</taxon>
        <taxon>Pseudolysinimonas</taxon>
    </lineage>
</organism>
<protein>
    <recommendedName>
        <fullName evidence="3">GIY-YIG domain-containing protein</fullName>
    </recommendedName>
</protein>
<sequence length="127" mass="14300">MPFTYILRCADGSYYVGSTRDLERRLAQHAAGEGAVYTRRRRPVELVWAHEFQLVDDAFALEKKVQNWSRAKREALIEGRFDELPGLSRSAYRRPGLDTPPPAATRPPNLEPGLDTPPAAATRPPRT</sequence>
<evidence type="ECO:0000256" key="1">
    <source>
        <dbReference type="ARBA" id="ARBA00007435"/>
    </source>
</evidence>
<dbReference type="Pfam" id="PF01541">
    <property type="entry name" value="GIY-YIG"/>
    <property type="match status" value="1"/>
</dbReference>
<keyword evidence="5" id="KW-1185">Reference proteome</keyword>
<gene>
    <name evidence="4" type="ORF">GCM10011600_28760</name>
</gene>
<proteinExistence type="inferred from homology"/>
<dbReference type="InterPro" id="IPR000305">
    <property type="entry name" value="GIY-YIG_endonuc"/>
</dbReference>
<dbReference type="Gene3D" id="3.40.1440.10">
    <property type="entry name" value="GIY-YIG endonuclease"/>
    <property type="match status" value="1"/>
</dbReference>
<evidence type="ECO:0000259" key="3">
    <source>
        <dbReference type="PROSITE" id="PS50164"/>
    </source>
</evidence>
<feature type="region of interest" description="Disordered" evidence="2">
    <location>
        <begin position="87"/>
        <end position="127"/>
    </location>
</feature>
<dbReference type="Proteomes" id="UP000617531">
    <property type="component" value="Unassembled WGS sequence"/>
</dbReference>
<reference evidence="4" key="2">
    <citation type="submission" date="2020-09" db="EMBL/GenBank/DDBJ databases">
        <authorList>
            <person name="Sun Q."/>
            <person name="Zhou Y."/>
        </authorList>
    </citation>
    <scope>NUCLEOTIDE SEQUENCE</scope>
    <source>
        <strain evidence="4">CGMCC 1.16548</strain>
    </source>
</reference>
<dbReference type="PROSITE" id="PS50164">
    <property type="entry name" value="GIY_YIG"/>
    <property type="match status" value="1"/>
</dbReference>
<dbReference type="PANTHER" id="PTHR34477">
    <property type="entry name" value="UPF0213 PROTEIN YHBQ"/>
    <property type="match status" value="1"/>
</dbReference>
<feature type="compositionally biased region" description="Low complexity" evidence="2">
    <location>
        <begin position="116"/>
        <end position="127"/>
    </location>
</feature>
<evidence type="ECO:0000313" key="4">
    <source>
        <dbReference type="EMBL" id="GHF26061.1"/>
    </source>
</evidence>
<comment type="similarity">
    <text evidence="1">Belongs to the UPF0213 family.</text>
</comment>
<comment type="caution">
    <text evidence="4">The sequence shown here is derived from an EMBL/GenBank/DDBJ whole genome shotgun (WGS) entry which is preliminary data.</text>
</comment>
<dbReference type="EMBL" id="BNAI01000011">
    <property type="protein sequence ID" value="GHF26061.1"/>
    <property type="molecule type" value="Genomic_DNA"/>
</dbReference>
<dbReference type="CDD" id="cd10456">
    <property type="entry name" value="GIY-YIG_UPF0213"/>
    <property type="match status" value="1"/>
</dbReference>
<feature type="domain" description="GIY-YIG" evidence="3">
    <location>
        <begin position="1"/>
        <end position="75"/>
    </location>
</feature>
<dbReference type="InterPro" id="IPR050190">
    <property type="entry name" value="UPF0213_domain"/>
</dbReference>
<evidence type="ECO:0000256" key="2">
    <source>
        <dbReference type="SAM" id="MobiDB-lite"/>
    </source>
</evidence>
<dbReference type="RefSeq" id="WP_191284238.1">
    <property type="nucleotide sequence ID" value="NZ_BNAI01000011.1"/>
</dbReference>
<dbReference type="SMART" id="SM00465">
    <property type="entry name" value="GIYc"/>
    <property type="match status" value="1"/>
</dbReference>